<dbReference type="AlphaFoldDB" id="A0A9E5MKV5"/>
<sequence>MSPTLDNPQPIFATSLDHYRLLGRSGLRVSPLSLGTMTFGVEGWGTDYAEAEKIISRYRELGGNFFDTANFYANGDSERMLGKLLQDHRQQSVIATKFSLSMRPGDPNASGNQRKNMVQAVEDSLRRLNTDYIDLLYLHLWDNRTPAEEILRAFDDLVRAGKLLYVGISDTPAWQVARLQAIADLRGWAPLVALQVPYNLTERTVEREFMPMAQEMGLGVLPWSPLAGGVLSGKYRRADLNSKTQDMSSRKNINLATGRLTERALDIADVVCAVAQELNRSAAQIALAWTLLNPAVTSPIIGARTFEQFEDNVAALEVQFTAQQIAGLDAVSEIENCFPHTLIDTPTGEMMQGNVKVEKRHWS</sequence>
<evidence type="ECO:0000313" key="3">
    <source>
        <dbReference type="EMBL" id="NHO65902.1"/>
    </source>
</evidence>
<dbReference type="Gene3D" id="3.20.20.100">
    <property type="entry name" value="NADP-dependent oxidoreductase domain"/>
    <property type="match status" value="1"/>
</dbReference>
<comment type="caution">
    <text evidence="3">The sequence shown here is derived from an EMBL/GenBank/DDBJ whole genome shotgun (WGS) entry which is preliminary data.</text>
</comment>
<dbReference type="CDD" id="cd19080">
    <property type="entry name" value="AKR_AKR9A_9B"/>
    <property type="match status" value="1"/>
</dbReference>
<keyword evidence="1" id="KW-0560">Oxidoreductase</keyword>
<dbReference type="InterPro" id="IPR050523">
    <property type="entry name" value="AKR_Detox_Biosynth"/>
</dbReference>
<dbReference type="GO" id="GO:0016491">
    <property type="term" value="F:oxidoreductase activity"/>
    <property type="evidence" value="ECO:0007669"/>
    <property type="project" value="UniProtKB-KW"/>
</dbReference>
<feature type="domain" description="NADP-dependent oxidoreductase" evidence="2">
    <location>
        <begin position="31"/>
        <end position="332"/>
    </location>
</feature>
<reference evidence="3" key="1">
    <citation type="submission" date="2020-03" db="EMBL/GenBank/DDBJ databases">
        <authorList>
            <person name="Guo F."/>
        </authorList>
    </citation>
    <scope>NUCLEOTIDE SEQUENCE</scope>
    <source>
        <strain evidence="3">JCM 30134</strain>
    </source>
</reference>
<dbReference type="Proteomes" id="UP000787472">
    <property type="component" value="Unassembled WGS sequence"/>
</dbReference>
<dbReference type="SUPFAM" id="SSF51430">
    <property type="entry name" value="NAD(P)-linked oxidoreductase"/>
    <property type="match status" value="1"/>
</dbReference>
<proteinExistence type="predicted"/>
<dbReference type="FunFam" id="3.20.20.100:FF:000004">
    <property type="entry name" value="Oxidoreductase, aldo/keto reductase"/>
    <property type="match status" value="1"/>
</dbReference>
<gene>
    <name evidence="3" type="ORF">G8770_10150</name>
</gene>
<protein>
    <submittedName>
        <fullName evidence="3">Aldo/keto reductase</fullName>
    </submittedName>
</protein>
<keyword evidence="4" id="KW-1185">Reference proteome</keyword>
<dbReference type="GO" id="GO:0005829">
    <property type="term" value="C:cytosol"/>
    <property type="evidence" value="ECO:0007669"/>
    <property type="project" value="UniProtKB-ARBA"/>
</dbReference>
<evidence type="ECO:0000313" key="4">
    <source>
        <dbReference type="Proteomes" id="UP000787472"/>
    </source>
</evidence>
<dbReference type="RefSeq" id="WP_167185732.1">
    <property type="nucleotide sequence ID" value="NZ_JAAONZ010000006.1"/>
</dbReference>
<evidence type="ECO:0000259" key="2">
    <source>
        <dbReference type="Pfam" id="PF00248"/>
    </source>
</evidence>
<dbReference type="PANTHER" id="PTHR43364">
    <property type="entry name" value="NADH-SPECIFIC METHYLGLYOXAL REDUCTASE-RELATED"/>
    <property type="match status" value="1"/>
</dbReference>
<dbReference type="PANTHER" id="PTHR43364:SF4">
    <property type="entry name" value="NAD(P)-LINKED OXIDOREDUCTASE SUPERFAMILY PROTEIN"/>
    <property type="match status" value="1"/>
</dbReference>
<name>A0A9E5MKV5_9GAMM</name>
<dbReference type="InterPro" id="IPR036812">
    <property type="entry name" value="NAD(P)_OxRdtase_dom_sf"/>
</dbReference>
<dbReference type="EMBL" id="JAAONZ010000006">
    <property type="protein sequence ID" value="NHO65902.1"/>
    <property type="molecule type" value="Genomic_DNA"/>
</dbReference>
<evidence type="ECO:0000256" key="1">
    <source>
        <dbReference type="ARBA" id="ARBA00023002"/>
    </source>
</evidence>
<dbReference type="InterPro" id="IPR023210">
    <property type="entry name" value="NADP_OxRdtase_dom"/>
</dbReference>
<accession>A0A9E5MKV5</accession>
<organism evidence="3 4">
    <name type="scientific">Pseudomaricurvus hydrocarbonicus</name>
    <dbReference type="NCBI Taxonomy" id="1470433"/>
    <lineage>
        <taxon>Bacteria</taxon>
        <taxon>Pseudomonadati</taxon>
        <taxon>Pseudomonadota</taxon>
        <taxon>Gammaproteobacteria</taxon>
        <taxon>Cellvibrionales</taxon>
        <taxon>Cellvibrionaceae</taxon>
        <taxon>Pseudomaricurvus</taxon>
    </lineage>
</organism>
<dbReference type="Pfam" id="PF00248">
    <property type="entry name" value="Aldo_ket_red"/>
    <property type="match status" value="1"/>
</dbReference>